<evidence type="ECO:0000256" key="2">
    <source>
        <dbReference type="ARBA" id="ARBA00022598"/>
    </source>
</evidence>
<name>A0ABD3XAE1_SINWO</name>
<dbReference type="InterPro" id="IPR004143">
    <property type="entry name" value="BPL_LPL_catalytic"/>
</dbReference>
<dbReference type="SUPFAM" id="SSF55681">
    <property type="entry name" value="Class II aaRS and biotin synthetases"/>
    <property type="match status" value="1"/>
</dbReference>
<proteinExistence type="inferred from homology"/>
<keyword evidence="5" id="KW-1185">Reference proteome</keyword>
<keyword evidence="2" id="KW-0436">Ligase</keyword>
<protein>
    <recommendedName>
        <fullName evidence="3">BPL/LPL catalytic domain-containing protein</fullName>
    </recommendedName>
</protein>
<dbReference type="Pfam" id="PF02237">
    <property type="entry name" value="BPL_C"/>
    <property type="match status" value="1"/>
</dbReference>
<dbReference type="PROSITE" id="PS51733">
    <property type="entry name" value="BPL_LPL_CATALYTIC"/>
    <property type="match status" value="1"/>
</dbReference>
<dbReference type="GO" id="GO:0016874">
    <property type="term" value="F:ligase activity"/>
    <property type="evidence" value="ECO:0007669"/>
    <property type="project" value="UniProtKB-KW"/>
</dbReference>
<dbReference type="Proteomes" id="UP001634394">
    <property type="component" value="Unassembled WGS sequence"/>
</dbReference>
<dbReference type="PANTHER" id="PTHR12835:SF5">
    <property type="entry name" value="BIOTIN--PROTEIN LIGASE"/>
    <property type="match status" value="1"/>
</dbReference>
<dbReference type="EMBL" id="JBJQND010000003">
    <property type="protein sequence ID" value="KAL3883228.1"/>
    <property type="molecule type" value="Genomic_DNA"/>
</dbReference>
<reference evidence="4 5" key="1">
    <citation type="submission" date="2024-11" db="EMBL/GenBank/DDBJ databases">
        <title>Chromosome-level genome assembly of the freshwater bivalve Anodonta woodiana.</title>
        <authorList>
            <person name="Chen X."/>
        </authorList>
    </citation>
    <scope>NUCLEOTIDE SEQUENCE [LARGE SCALE GENOMIC DNA]</scope>
    <source>
        <strain evidence="4">MN2024</strain>
        <tissue evidence="4">Gills</tissue>
    </source>
</reference>
<gene>
    <name evidence="4" type="ORF">ACJMK2_029516</name>
</gene>
<dbReference type="Gene3D" id="3.30.930.10">
    <property type="entry name" value="Bira Bifunctional Protein, Domain 2"/>
    <property type="match status" value="1"/>
</dbReference>
<evidence type="ECO:0000256" key="1">
    <source>
        <dbReference type="ARBA" id="ARBA00009934"/>
    </source>
</evidence>
<dbReference type="PANTHER" id="PTHR12835">
    <property type="entry name" value="BIOTIN PROTEIN LIGASE"/>
    <property type="match status" value="1"/>
</dbReference>
<feature type="domain" description="BPL/LPL catalytic" evidence="3">
    <location>
        <begin position="613"/>
        <end position="812"/>
    </location>
</feature>
<dbReference type="CDD" id="cd16442">
    <property type="entry name" value="BPL"/>
    <property type="match status" value="1"/>
</dbReference>
<evidence type="ECO:0000313" key="4">
    <source>
        <dbReference type="EMBL" id="KAL3883229.1"/>
    </source>
</evidence>
<dbReference type="InterPro" id="IPR003142">
    <property type="entry name" value="BPL_C"/>
</dbReference>
<accession>A0ABD3XAE1</accession>
<dbReference type="Pfam" id="PF03099">
    <property type="entry name" value="BPL_LplA_LipB"/>
    <property type="match status" value="1"/>
</dbReference>
<dbReference type="AlphaFoldDB" id="A0ABD3XAE1"/>
<comment type="caution">
    <text evidence="4">The sequence shown here is derived from an EMBL/GenBank/DDBJ whole genome shotgun (WGS) entry which is preliminary data.</text>
</comment>
<sequence>MIVSLGYVIFTLVQWWKQRFRQNMYLSILRNAVRRGSVLIQRPVTAKPAGYIIRSSLVNGSLTFRDENIYEDNGVLISSIEPKQKLALMDWTAYFGVKGHYEEDVNHEDVMVLLEASRPANLKGFLAHQLSMPPSKKIHVLSHGAPLAWKSGDPFGILLHCSLEEFAVLVMAFDDDALTMDEDLTIDSILTVAPEGKAKTLVPNISDELYLKSNRSSNVSLKDKGQEMVPSPRQTPHSDSFNLLQVENWSNESLASNSSIGRVDFLDITEIESQEDILDGEDAEPDPEPELMLHESGSGEGLYELDASTNTETSSLSESWRWVQISSVTKPPNVLVYTGKKDSVRKFENVKSVLEQCLNTDCYVIYHLNNDQVYTTPWDENTALLVIATTNLSQDTGDIFHRYYQRGGKVLSLGNSTFDSLFLGHKELRPNMGIVELSYKRWSDVSLIGDRYAYDLDVVNTDDSAITSMGTDKAENVILVKVCKKSKSARGTSLLSQVLFTTDPSEVAVTAEIFNRLKKSNAARFEILSELLMELGFECGPRFVPDLTPAILLTKTEDIKKEFMRSVQGRLVDEMLRSGKVSLKFTADPDDPVGPTLLPVLTSGNHGKVTFAEDIYWENLTSEVLGNTVLYVDIVPTTMPLLEGLLFSTPVTVGLIAIAGRQTAGKGRGGNAWLSPVGCAMFTLHVRVPLDSELGQRASFLQHLTSLAVVQSVCSLPGCQDIPLRLKWPNDIYYGSEMKLGGVIITSTISEGMVHATIGCGFNVSNSNPTVCINDLIQLQNRLNGTSLSLCTTEQLIARTVSTLEILINQFQRKGIESFCPQYYEKWLHSGKKVILQMENNLEVTIKGLDDYGFLLVETADGKKISVQPDGNSFDMMKNLITMKIR</sequence>
<dbReference type="InterPro" id="IPR045864">
    <property type="entry name" value="aa-tRNA-synth_II/BPL/LPL"/>
</dbReference>
<evidence type="ECO:0000259" key="3">
    <source>
        <dbReference type="PROSITE" id="PS51733"/>
    </source>
</evidence>
<evidence type="ECO:0000313" key="5">
    <source>
        <dbReference type="Proteomes" id="UP001634394"/>
    </source>
</evidence>
<organism evidence="4 5">
    <name type="scientific">Sinanodonta woodiana</name>
    <name type="common">Chinese pond mussel</name>
    <name type="synonym">Anodonta woodiana</name>
    <dbReference type="NCBI Taxonomy" id="1069815"/>
    <lineage>
        <taxon>Eukaryota</taxon>
        <taxon>Metazoa</taxon>
        <taxon>Spiralia</taxon>
        <taxon>Lophotrochozoa</taxon>
        <taxon>Mollusca</taxon>
        <taxon>Bivalvia</taxon>
        <taxon>Autobranchia</taxon>
        <taxon>Heteroconchia</taxon>
        <taxon>Palaeoheterodonta</taxon>
        <taxon>Unionida</taxon>
        <taxon>Unionoidea</taxon>
        <taxon>Unionidae</taxon>
        <taxon>Unioninae</taxon>
        <taxon>Sinanodonta</taxon>
    </lineage>
</organism>
<dbReference type="InterPro" id="IPR004408">
    <property type="entry name" value="Biotin_CoA_COase_ligase"/>
</dbReference>
<dbReference type="EMBL" id="JBJQND010000003">
    <property type="protein sequence ID" value="KAL3883229.1"/>
    <property type="molecule type" value="Genomic_DNA"/>
</dbReference>
<comment type="similarity">
    <text evidence="1">Belongs to the biotin--protein ligase family.</text>
</comment>
<dbReference type="NCBIfam" id="TIGR00121">
    <property type="entry name" value="birA_ligase"/>
    <property type="match status" value="1"/>
</dbReference>